<reference evidence="2 3" key="1">
    <citation type="submission" date="2016-03" db="EMBL/GenBank/DDBJ databases">
        <authorList>
            <person name="Ploux O."/>
        </authorList>
    </citation>
    <scope>NUCLEOTIDE SEQUENCE [LARGE SCALE GENOMIC DNA]</scope>
    <source>
        <strain evidence="2 3">BER2</strain>
    </source>
</reference>
<organism evidence="2 3">
    <name type="scientific">Bdellovibrio bacteriovorus</name>
    <dbReference type="NCBI Taxonomy" id="959"/>
    <lineage>
        <taxon>Bacteria</taxon>
        <taxon>Pseudomonadati</taxon>
        <taxon>Bdellovibrionota</taxon>
        <taxon>Bdellovibrionia</taxon>
        <taxon>Bdellovibrionales</taxon>
        <taxon>Pseudobdellovibrionaceae</taxon>
        <taxon>Bdellovibrio</taxon>
    </lineage>
</organism>
<sequence length="656" mass="74461">MMIRKQVLALLLASGLFGTVAPAQAGWEVLKPANIWEKIQKEVAKQDIGASVNLVNAEILEGISTSLRYRIESEPSYVDGFYTRIDKYSLKFDLNPGDFIDDLDTPVGMNIEKDSEIIFARQFKSQKDSLLALPYTPKNLPFTAKKALERLEPGDFVAFEGRLAFVVSLGHDVLKGDFTAGASTHAYISGEFMVHIFRMADDKVRVKLIAVRGKGVGANAGVDLEDDLEILGVHIIDDRIQKWLSLTPLDLSSGISKNDVVMLDYVFDLKNSGAAKAYDSLMLHKVQLKDVKVANPLVTRKDLTQELLTDLTDIENIALEDGLLPPEQRRIDRVFKGSSEGFNKDARIKFGLSLWKFEAGKAYGENKVLSYDKQDNEQYFLLDTLSRYKKTKILFGLFGEETLMTSNLLFTADSNWVPQRFVTLTSSAEMKMRDVSKRDFAEIQRLVKDTIGEKEFNKVPWHNWNSDNAKKHVNGYFKQEVFFNPEALNVIPYMTEKALAARFKQYIEEKGRPRSRPFVGGNSPIDYITNWVAGFTGDINRVAARLKIVIDPKKTVQERFDAFEDLQQMPIWKERGIGFLMSFISEADRPKLLRYELILSAKGTNSVQYSFGNFNEEKLYRSLMYIQNIINNRSFDLRLYTDGNGEFRTTATSSNP</sequence>
<keyword evidence="1" id="KW-0732">Signal</keyword>
<feature type="signal peptide" evidence="1">
    <location>
        <begin position="1"/>
        <end position="25"/>
    </location>
</feature>
<evidence type="ECO:0000313" key="2">
    <source>
        <dbReference type="EMBL" id="KYG70392.1"/>
    </source>
</evidence>
<evidence type="ECO:0000313" key="3">
    <source>
        <dbReference type="Proteomes" id="UP000075391"/>
    </source>
</evidence>
<comment type="caution">
    <text evidence="2">The sequence shown here is derived from an EMBL/GenBank/DDBJ whole genome shotgun (WGS) entry which is preliminary data.</text>
</comment>
<proteinExistence type="predicted"/>
<dbReference type="EMBL" id="LUKF01000001">
    <property type="protein sequence ID" value="KYG70392.1"/>
    <property type="molecule type" value="Genomic_DNA"/>
</dbReference>
<evidence type="ECO:0000256" key="1">
    <source>
        <dbReference type="SAM" id="SignalP"/>
    </source>
</evidence>
<dbReference type="OrthoDB" id="5288047at2"/>
<name>A0A150WVS7_BDEBC</name>
<feature type="chain" id="PRO_5007573543" evidence="1">
    <location>
        <begin position="26"/>
        <end position="656"/>
    </location>
</feature>
<dbReference type="Proteomes" id="UP000075391">
    <property type="component" value="Unassembled WGS sequence"/>
</dbReference>
<accession>A0A150WVS7</accession>
<protein>
    <submittedName>
        <fullName evidence="2">Uncharacterized protein</fullName>
    </submittedName>
</protein>
<gene>
    <name evidence="2" type="ORF">AZI85_00075</name>
</gene>
<dbReference type="AlphaFoldDB" id="A0A150WVS7"/>